<dbReference type="EMBL" id="ADGI01000062">
    <property type="protein sequence ID" value="EGV29176.1"/>
    <property type="molecule type" value="Genomic_DNA"/>
</dbReference>
<dbReference type="AlphaFoldDB" id="G1WDM7"/>
<sequence>MCNAPMEGVKRMWRGGEVRPKAPSKVKTAFGRSRRADARCKMCSGAPEALLHPCKTCLGTPEALLRHEKRVRARPNSYCNAATTVLTCRNTFIHEKERLLCMWGYCATKSIAKWLSPLAVTVPSAATWMPSFKSMTTL</sequence>
<gene>
    <name evidence="1" type="ORF">HMPREF9431_01928</name>
</gene>
<comment type="caution">
    <text evidence="1">The sequence shown here is derived from an EMBL/GenBank/DDBJ whole genome shotgun (WGS) entry which is preliminary data.</text>
</comment>
<name>G1WDM7_9BACT</name>
<proteinExistence type="predicted"/>
<dbReference type="HOGENOM" id="CLU_1853408_0_0_10"/>
<organism evidence="1 2">
    <name type="scientific">Segatella oulorum F0390</name>
    <dbReference type="NCBI Taxonomy" id="702438"/>
    <lineage>
        <taxon>Bacteria</taxon>
        <taxon>Pseudomonadati</taxon>
        <taxon>Bacteroidota</taxon>
        <taxon>Bacteroidia</taxon>
        <taxon>Bacteroidales</taxon>
        <taxon>Prevotellaceae</taxon>
        <taxon>Segatella</taxon>
    </lineage>
</organism>
<evidence type="ECO:0000313" key="1">
    <source>
        <dbReference type="EMBL" id="EGV29176.1"/>
    </source>
</evidence>
<dbReference type="Proteomes" id="UP000005141">
    <property type="component" value="Unassembled WGS sequence"/>
</dbReference>
<accession>G1WDM7</accession>
<reference evidence="1 2" key="1">
    <citation type="submission" date="2011-07" db="EMBL/GenBank/DDBJ databases">
        <title>The Genome Sequence of Prevotella oulorum F0390.</title>
        <authorList>
            <consortium name="The Broad Institute Genome Sequencing Platform"/>
            <consortium name="The Broad Institute Genome Sequencing Center for Infectious Disease"/>
            <person name="Earl A."/>
            <person name="Ward D."/>
            <person name="Feldgarden M."/>
            <person name="Gevers D."/>
            <person name="Izard J."/>
            <person name="Ganesan A."/>
            <person name="Baranova O.V."/>
            <person name="Blanton J.M."/>
            <person name="Tanner A.C."/>
            <person name="Dewhirst F.E."/>
            <person name="Young S.K."/>
            <person name="Zeng Q."/>
            <person name="Gargeya S."/>
            <person name="Fitzgerald M."/>
            <person name="Haas B."/>
            <person name="Abouelleil A."/>
            <person name="Alvarado L."/>
            <person name="Arachchi H.M."/>
            <person name="Berlin A."/>
            <person name="Brown A."/>
            <person name="Chapman S.B."/>
            <person name="Chen Z."/>
            <person name="Dunbar C."/>
            <person name="Freedman E."/>
            <person name="Gearin G."/>
            <person name="Gellesch M."/>
            <person name="Goldberg J."/>
            <person name="Griggs A."/>
            <person name="Gujja S."/>
            <person name="Heiman D."/>
            <person name="Howarth C."/>
            <person name="Larson L."/>
            <person name="Lui A."/>
            <person name="MacDonald P.J.P."/>
            <person name="Mehta T."/>
            <person name="Montmayeur A."/>
            <person name="Murphy C."/>
            <person name="Neiman D."/>
            <person name="Pearson M."/>
            <person name="Priest M."/>
            <person name="Roberts A."/>
            <person name="Saif S."/>
            <person name="Shea T."/>
            <person name="Shenoy N."/>
            <person name="Sisk P."/>
            <person name="Stolte C."/>
            <person name="Sykes S."/>
            <person name="Wortman J."/>
            <person name="Nusbaum C."/>
            <person name="Birren B."/>
        </authorList>
    </citation>
    <scope>NUCLEOTIDE SEQUENCE [LARGE SCALE GENOMIC DNA]</scope>
    <source>
        <strain evidence="1 2">F0390</strain>
    </source>
</reference>
<evidence type="ECO:0000313" key="2">
    <source>
        <dbReference type="Proteomes" id="UP000005141"/>
    </source>
</evidence>
<keyword evidence="2" id="KW-1185">Reference proteome</keyword>
<protein>
    <submittedName>
        <fullName evidence="1">Uncharacterized protein</fullName>
    </submittedName>
</protein>